<keyword evidence="2" id="KW-1185">Reference proteome</keyword>
<dbReference type="AlphaFoldDB" id="A0A7X3LS14"/>
<organism evidence="1 2">
    <name type="scientific">Stappia sediminis</name>
    <dbReference type="NCBI Taxonomy" id="2692190"/>
    <lineage>
        <taxon>Bacteria</taxon>
        <taxon>Pseudomonadati</taxon>
        <taxon>Pseudomonadota</taxon>
        <taxon>Alphaproteobacteria</taxon>
        <taxon>Hyphomicrobiales</taxon>
        <taxon>Stappiaceae</taxon>
        <taxon>Stappia</taxon>
    </lineage>
</organism>
<dbReference type="Proteomes" id="UP000433101">
    <property type="component" value="Unassembled WGS sequence"/>
</dbReference>
<dbReference type="RefSeq" id="WP_160774306.1">
    <property type="nucleotide sequence ID" value="NZ_WUMV01000002.1"/>
</dbReference>
<sequence>MKRPGKAPDGDDVAERIEGSGLQTLKYAIAHQVDNAGRRRDTSIRRKLFTGEFKNSQKLR</sequence>
<comment type="caution">
    <text evidence="1">The sequence shown here is derived from an EMBL/GenBank/DDBJ whole genome shotgun (WGS) entry which is preliminary data.</text>
</comment>
<dbReference type="EMBL" id="WUMV01000002">
    <property type="protein sequence ID" value="MXN64042.1"/>
    <property type="molecule type" value="Genomic_DNA"/>
</dbReference>
<name>A0A7X3LS14_9HYPH</name>
<accession>A0A7X3LS14</accession>
<proteinExistence type="predicted"/>
<evidence type="ECO:0000313" key="2">
    <source>
        <dbReference type="Proteomes" id="UP000433101"/>
    </source>
</evidence>
<reference evidence="1 2" key="1">
    <citation type="submission" date="2019-12" db="EMBL/GenBank/DDBJ databases">
        <authorList>
            <person name="Li M."/>
        </authorList>
    </citation>
    <scope>NUCLEOTIDE SEQUENCE [LARGE SCALE GENOMIC DNA]</scope>
    <source>
        <strain evidence="1 2">GBMRC 2046</strain>
    </source>
</reference>
<evidence type="ECO:0000313" key="1">
    <source>
        <dbReference type="EMBL" id="MXN64042.1"/>
    </source>
</evidence>
<gene>
    <name evidence="1" type="ORF">GR183_03920</name>
</gene>
<protein>
    <submittedName>
        <fullName evidence="1">Uncharacterized protein</fullName>
    </submittedName>
</protein>